<dbReference type="Gene3D" id="3.10.20.310">
    <property type="entry name" value="membrane protein fhac"/>
    <property type="match status" value="1"/>
</dbReference>
<feature type="signal peptide" evidence="5">
    <location>
        <begin position="1"/>
        <end position="17"/>
    </location>
</feature>
<feature type="chain" id="PRO_5003257802" evidence="5">
    <location>
        <begin position="18"/>
        <end position="731"/>
    </location>
</feature>
<accession>F0P201</accession>
<evidence type="ECO:0000313" key="8">
    <source>
        <dbReference type="Proteomes" id="UP000008641"/>
    </source>
</evidence>
<feature type="short sequence motif" description="GXGXXG" evidence="4">
    <location>
        <begin position="35"/>
        <end position="40"/>
    </location>
</feature>
<keyword evidence="1 4" id="KW-0378">Hydrolase</keyword>
<feature type="short sequence motif" description="GXSXG" evidence="4">
    <location>
        <begin position="62"/>
        <end position="66"/>
    </location>
</feature>
<keyword evidence="8" id="KW-1185">Reference proteome</keyword>
<feature type="active site" description="Proton acceptor" evidence="4">
    <location>
        <position position="208"/>
    </location>
</feature>
<feature type="active site" description="Nucleophile" evidence="4">
    <location>
        <position position="64"/>
    </location>
</feature>
<keyword evidence="2 4" id="KW-0442">Lipid degradation</keyword>
<sequence length="731" mass="82937">MKKLFAFVFVVSSLLYAQPPQKNTQRPKVGVVLSGGGAKGYAHIGALKKIEEAGIHIDYIGGTSMGAIVGGLYAAGYTPDELSEITQQLDLTNIIVNEKNRQDIPFFNKTYQEKYILELPFNNFKIRIPQAISTGQGTQDLLTYMLRNVHATTDFKKLPTPFFCVATDIETGEAKVFHEGFLPKVMLASAAYPSMIKPVEIDNHLYIDGGVLNNFPADEMKKMGADIIIGVDVEEGKLKPKEEIGSAIDVISQIISFNIVENSAKQKKLADLIIRPDIDNYTVTSFENAKEIIAKGLEAGDSLMPQLKEIAARQNHPSPTRPIENRNDFVLIRDVKTSGLKKFNDNYVEGRFGIKAPELLNYQSITDGINRLYATDNFSNVTYIIDKDSADNNILHLNFTENQNKQFLKFGLHYDDVFKTGLLLNFTSKNILLKNTNLSADFVVGDYFRYNINFYIDNGYFPSFGASSNMHYFDYGIQIPNENKNELNYRFRNFVNRLYIQSTLREKYAVGVGLEHQFANISTNNYISDSTRFFKPKEEAYFLKGFAYLKVDNRDNPNYARIGSNILTSFSLHFDSNTVDFEKYTLLKAQVETNLPINNFLSYRFTANFGTFFNENISNLQKFILGGYIEQNFLNYTKFHGLRFGSAIGENVLTIGSNIQAKLLKNHYVNLFANIGNLEDELDDIRFTKYRYIGYGISYGYDSPFGPINGFWTYSPQTKKGLFNVSLGFWF</sequence>
<dbReference type="Proteomes" id="UP000008641">
    <property type="component" value="Chromosome"/>
</dbReference>
<protein>
    <submittedName>
        <fullName evidence="7">Patatin</fullName>
    </submittedName>
</protein>
<dbReference type="STRING" id="865938.Weevi_1002"/>
<dbReference type="eggNOG" id="COG1752">
    <property type="taxonomic scope" value="Bacteria"/>
</dbReference>
<dbReference type="Gene3D" id="3.40.1090.10">
    <property type="entry name" value="Cytosolic phospholipase A2 catalytic domain"/>
    <property type="match status" value="2"/>
</dbReference>
<dbReference type="InterPro" id="IPR043864">
    <property type="entry name" value="Omp85-like_dom"/>
</dbReference>
<reference evidence="8" key="2">
    <citation type="journal article" date="2011" name="Stand. Genomic Sci.">
        <title>Complete genome sequence of Weeksella virosa type strain (9751T).</title>
        <authorList>
            <person name="Lang E."/>
            <person name="Teshima H."/>
            <person name="Lucas S."/>
            <person name="Lapidus A."/>
            <person name="Hammon N."/>
            <person name="Deshpande S."/>
            <person name="Nolan M."/>
            <person name="Cheng J."/>
            <person name="Pitluck S."/>
            <person name="Liolios K."/>
            <person name="Pagani I."/>
            <person name="Mikhailova N."/>
            <person name="Ivanova N."/>
            <person name="Mavromatis K."/>
            <person name="Pati A."/>
            <person name="Tapia R."/>
            <person name="Han C."/>
            <person name="Goodwin L."/>
            <person name="Chen A."/>
            <person name="Palaniappan K."/>
            <person name="Land M."/>
            <person name="Hauser L."/>
            <person name="Chang Y."/>
            <person name="Jeffries C."/>
            <person name="Brambilla E."/>
            <person name="Kopitz M."/>
            <person name="Rohde M."/>
            <person name="Goker M."/>
            <person name="Tindall B."/>
            <person name="Detter J."/>
            <person name="Woyke T."/>
            <person name="Bristow J."/>
            <person name="Eisen J."/>
            <person name="Markowitz V."/>
            <person name="Hugenholtz P."/>
            <person name="Klenk H."/>
            <person name="Kyrpides N."/>
        </authorList>
    </citation>
    <scope>NUCLEOTIDE SEQUENCE [LARGE SCALE GENOMIC DNA]</scope>
    <source>
        <strain evidence="8">ATCC 43766 / DSM 16922 / JCM 21250 / NBRC 16016 / NCTC 11634 / CL345/78</strain>
    </source>
</reference>
<dbReference type="GO" id="GO:0016042">
    <property type="term" value="P:lipid catabolic process"/>
    <property type="evidence" value="ECO:0007669"/>
    <property type="project" value="UniProtKB-UniRule"/>
</dbReference>
<dbReference type="InterPro" id="IPR002641">
    <property type="entry name" value="PNPLA_dom"/>
</dbReference>
<dbReference type="SUPFAM" id="SSF52151">
    <property type="entry name" value="FabD/lysophospholipase-like"/>
    <property type="match status" value="1"/>
</dbReference>
<dbReference type="eggNOG" id="COG4775">
    <property type="taxonomic scope" value="Bacteria"/>
</dbReference>
<dbReference type="EMBL" id="CP002455">
    <property type="protein sequence ID" value="ADX67711.1"/>
    <property type="molecule type" value="Genomic_DNA"/>
</dbReference>
<dbReference type="InterPro" id="IPR016035">
    <property type="entry name" value="Acyl_Trfase/lysoPLipase"/>
</dbReference>
<keyword evidence="3 4" id="KW-0443">Lipid metabolism</keyword>
<keyword evidence="5" id="KW-0732">Signal</keyword>
<feature type="domain" description="PNPLA" evidence="6">
    <location>
        <begin position="31"/>
        <end position="221"/>
    </location>
</feature>
<dbReference type="PANTHER" id="PTHR14226:SF29">
    <property type="entry name" value="NEUROPATHY TARGET ESTERASE SWS"/>
    <property type="match status" value="1"/>
</dbReference>
<dbReference type="KEGG" id="wvi:Weevi_1002"/>
<evidence type="ECO:0000256" key="2">
    <source>
        <dbReference type="ARBA" id="ARBA00022963"/>
    </source>
</evidence>
<dbReference type="AlphaFoldDB" id="F0P201"/>
<dbReference type="HOGENOM" id="CLU_014750_2_0_10"/>
<dbReference type="RefSeq" id="WP_013598101.1">
    <property type="nucleotide sequence ID" value="NC_015144.1"/>
</dbReference>
<dbReference type="PROSITE" id="PS51635">
    <property type="entry name" value="PNPLA"/>
    <property type="match status" value="1"/>
</dbReference>
<feature type="short sequence motif" description="DGA/G" evidence="4">
    <location>
        <begin position="208"/>
        <end position="210"/>
    </location>
</feature>
<evidence type="ECO:0000259" key="6">
    <source>
        <dbReference type="PROSITE" id="PS51635"/>
    </source>
</evidence>
<gene>
    <name evidence="7" type="ordered locus">Weevi_1002</name>
</gene>
<dbReference type="GO" id="GO:0016787">
    <property type="term" value="F:hydrolase activity"/>
    <property type="evidence" value="ECO:0007669"/>
    <property type="project" value="UniProtKB-UniRule"/>
</dbReference>
<dbReference type="Pfam" id="PF01734">
    <property type="entry name" value="Patatin"/>
    <property type="match status" value="1"/>
</dbReference>
<evidence type="ECO:0000256" key="4">
    <source>
        <dbReference type="PROSITE-ProRule" id="PRU01161"/>
    </source>
</evidence>
<dbReference type="OrthoDB" id="9770965at2"/>
<evidence type="ECO:0000256" key="1">
    <source>
        <dbReference type="ARBA" id="ARBA00022801"/>
    </source>
</evidence>
<dbReference type="CDD" id="cd07205">
    <property type="entry name" value="Pat_PNPLA6_PNPLA7_NTE1_like"/>
    <property type="match status" value="1"/>
</dbReference>
<evidence type="ECO:0000256" key="3">
    <source>
        <dbReference type="ARBA" id="ARBA00023098"/>
    </source>
</evidence>
<evidence type="ECO:0000313" key="7">
    <source>
        <dbReference type="EMBL" id="ADX67711.1"/>
    </source>
</evidence>
<proteinExistence type="predicted"/>
<name>F0P201_WEEVC</name>
<evidence type="ECO:0000256" key="5">
    <source>
        <dbReference type="SAM" id="SignalP"/>
    </source>
</evidence>
<dbReference type="Pfam" id="PF19143">
    <property type="entry name" value="Omp85_2"/>
    <property type="match status" value="1"/>
</dbReference>
<reference evidence="7 8" key="1">
    <citation type="journal article" date="2011" name="Stand. Genomic Sci.">
        <title>Complete genome sequence of Weeksella virosa type strain (9751).</title>
        <authorList>
            <person name="Lang E."/>
            <person name="Teshima H."/>
            <person name="Lucas S."/>
            <person name="Lapidus A."/>
            <person name="Hammon N."/>
            <person name="Deshpande S."/>
            <person name="Nolan M."/>
            <person name="Cheng J.F."/>
            <person name="Pitluck S."/>
            <person name="Liolios K."/>
            <person name="Pagani I."/>
            <person name="Mikhailova N."/>
            <person name="Ivanova N."/>
            <person name="Mavromatis K."/>
            <person name="Pati A."/>
            <person name="Tapia R."/>
            <person name="Han C."/>
            <person name="Goodwin L."/>
            <person name="Chen A."/>
            <person name="Palaniappan K."/>
            <person name="Land M."/>
            <person name="Hauser L."/>
            <person name="Chang Y.J."/>
            <person name="Jeffries C.D."/>
            <person name="Brambilla E.M."/>
            <person name="Kopitz M."/>
            <person name="Rohde M."/>
            <person name="Goker M."/>
            <person name="Tindall B.J."/>
            <person name="Detter J.C."/>
            <person name="Woyke T."/>
            <person name="Bristow J."/>
            <person name="Eisen J.A."/>
            <person name="Markowitz V."/>
            <person name="Hugenholtz P."/>
            <person name="Klenk H.P."/>
            <person name="Kyrpides N.C."/>
        </authorList>
    </citation>
    <scope>NUCLEOTIDE SEQUENCE [LARGE SCALE GENOMIC DNA]</scope>
    <source>
        <strain evidence="8">ATCC 43766 / DSM 16922 / JCM 21250 / NBRC 16016 / NCTC 11634 / CL345/78</strain>
    </source>
</reference>
<organism evidence="7 8">
    <name type="scientific">Weeksella virosa (strain ATCC 43766 / DSM 16922 / JCM 21250 / CCUG 30538 / CDC 9751 / IAM 14551 / NBRC 16016 / NCTC 11634 / CL345/78)</name>
    <dbReference type="NCBI Taxonomy" id="865938"/>
    <lineage>
        <taxon>Bacteria</taxon>
        <taxon>Pseudomonadati</taxon>
        <taxon>Bacteroidota</taxon>
        <taxon>Flavobacteriia</taxon>
        <taxon>Flavobacteriales</taxon>
        <taxon>Weeksellaceae</taxon>
        <taxon>Weeksella</taxon>
    </lineage>
</organism>
<dbReference type="PANTHER" id="PTHR14226">
    <property type="entry name" value="NEUROPATHY TARGET ESTERASE/SWISS CHEESE D.MELANOGASTER"/>
    <property type="match status" value="1"/>
</dbReference>
<dbReference type="InterPro" id="IPR050301">
    <property type="entry name" value="NTE"/>
</dbReference>
<dbReference type="GO" id="GO:0019867">
    <property type="term" value="C:outer membrane"/>
    <property type="evidence" value="ECO:0007669"/>
    <property type="project" value="InterPro"/>
</dbReference>